<dbReference type="EMBL" id="JASPKZ010003052">
    <property type="protein sequence ID" value="KAJ9594337.1"/>
    <property type="molecule type" value="Genomic_DNA"/>
</dbReference>
<gene>
    <name evidence="1" type="ORF">L9F63_014254</name>
</gene>
<reference evidence="1" key="1">
    <citation type="journal article" date="2023" name="IScience">
        <title>Live-bearing cockroach genome reveals convergent evolutionary mechanisms linked to viviparity in insects and beyond.</title>
        <authorList>
            <person name="Fouks B."/>
            <person name="Harrison M.C."/>
            <person name="Mikhailova A.A."/>
            <person name="Marchal E."/>
            <person name="English S."/>
            <person name="Carruthers M."/>
            <person name="Jennings E.C."/>
            <person name="Chiamaka E.L."/>
            <person name="Frigard R.A."/>
            <person name="Pippel M."/>
            <person name="Attardo G.M."/>
            <person name="Benoit J.B."/>
            <person name="Bornberg-Bauer E."/>
            <person name="Tobe S.S."/>
        </authorList>
    </citation>
    <scope>NUCLEOTIDE SEQUENCE</scope>
    <source>
        <strain evidence="1">Stay&amp;Tobe</strain>
    </source>
</reference>
<organism evidence="1 2">
    <name type="scientific">Diploptera punctata</name>
    <name type="common">Pacific beetle cockroach</name>
    <dbReference type="NCBI Taxonomy" id="6984"/>
    <lineage>
        <taxon>Eukaryota</taxon>
        <taxon>Metazoa</taxon>
        <taxon>Ecdysozoa</taxon>
        <taxon>Arthropoda</taxon>
        <taxon>Hexapoda</taxon>
        <taxon>Insecta</taxon>
        <taxon>Pterygota</taxon>
        <taxon>Neoptera</taxon>
        <taxon>Polyneoptera</taxon>
        <taxon>Dictyoptera</taxon>
        <taxon>Blattodea</taxon>
        <taxon>Blaberoidea</taxon>
        <taxon>Blaberidae</taxon>
        <taxon>Diplopterinae</taxon>
        <taxon>Diploptera</taxon>
    </lineage>
</organism>
<sequence length="76" mass="8574">NDESVIFKSGNLTNLELLQLYNKHISPLAPVEDTAAVVPKTKSEKKARRIRDEEARLQPATDRHNLRASACVHRLV</sequence>
<comment type="caution">
    <text evidence="1">The sequence shown here is derived from an EMBL/GenBank/DDBJ whole genome shotgun (WGS) entry which is preliminary data.</text>
</comment>
<evidence type="ECO:0000313" key="1">
    <source>
        <dbReference type="EMBL" id="KAJ9594337.1"/>
    </source>
</evidence>
<protein>
    <submittedName>
        <fullName evidence="1">Uncharacterized protein</fullName>
    </submittedName>
</protein>
<dbReference type="Proteomes" id="UP001233999">
    <property type="component" value="Unassembled WGS sequence"/>
</dbReference>
<evidence type="ECO:0000313" key="2">
    <source>
        <dbReference type="Proteomes" id="UP001233999"/>
    </source>
</evidence>
<name>A0AAD8A8A7_DIPPU</name>
<dbReference type="AlphaFoldDB" id="A0AAD8A8A7"/>
<accession>A0AAD8A8A7</accession>
<proteinExistence type="predicted"/>
<feature type="non-terminal residue" evidence="1">
    <location>
        <position position="1"/>
    </location>
</feature>
<keyword evidence="2" id="KW-1185">Reference proteome</keyword>
<reference evidence="1" key="2">
    <citation type="submission" date="2023-05" db="EMBL/GenBank/DDBJ databases">
        <authorList>
            <person name="Fouks B."/>
        </authorList>
    </citation>
    <scope>NUCLEOTIDE SEQUENCE</scope>
    <source>
        <strain evidence="1">Stay&amp;Tobe</strain>
        <tissue evidence="1">Testes</tissue>
    </source>
</reference>